<name>A0A2S5IZ91_9MICC</name>
<dbReference type="Pfam" id="PF03861">
    <property type="entry name" value="ANTAR"/>
    <property type="match status" value="1"/>
</dbReference>
<dbReference type="SUPFAM" id="SSF55781">
    <property type="entry name" value="GAF domain-like"/>
    <property type="match status" value="1"/>
</dbReference>
<dbReference type="GO" id="GO:0003723">
    <property type="term" value="F:RNA binding"/>
    <property type="evidence" value="ECO:0007669"/>
    <property type="project" value="InterPro"/>
</dbReference>
<sequence>MQDLVLDSPKIVDFLTDLTTLSVDIVSDSIDVVCGVTLLRHKTPVTVASSGPEALTLDEVQYAHKHGPCLEAAHTGETVYVHDTATDQRWPAYLASVRQHDYQSILSLSLPLEDAGSAALNLYAKPVHAFTPELVNTLEGFATHSAKALRVSLRVAASAARSSHLTAAMESRTAIDMAVGVIMGQNKCTQAKAVEILTRASNTRHVKLRVLAEELIRSVSREPTHTHFD</sequence>
<evidence type="ECO:0000259" key="3">
    <source>
        <dbReference type="PROSITE" id="PS50921"/>
    </source>
</evidence>
<evidence type="ECO:0000256" key="2">
    <source>
        <dbReference type="ARBA" id="ARBA00023163"/>
    </source>
</evidence>
<reference evidence="4 5" key="1">
    <citation type="journal article" date="2014" name="Int. J. Syst. Evol. Microbiol.">
        <title>Arthrobacter pityocampae sp. nov., isolated from Thaumetopoea pityocampa (Lep., Thaumetopoeidae).</title>
        <authorList>
            <person name="Ince I.A."/>
            <person name="Demirbag Z."/>
            <person name="Kati H."/>
        </authorList>
    </citation>
    <scope>NUCLEOTIDE SEQUENCE [LARGE SCALE GENOMIC DNA]</scope>
    <source>
        <strain evidence="4 5">Tp2</strain>
    </source>
</reference>
<protein>
    <recommendedName>
        <fullName evidence="3">ANTAR domain-containing protein</fullName>
    </recommendedName>
</protein>
<proteinExistence type="predicted"/>
<evidence type="ECO:0000313" key="4">
    <source>
        <dbReference type="EMBL" id="PPB49857.1"/>
    </source>
</evidence>
<dbReference type="Gene3D" id="3.30.450.40">
    <property type="match status" value="1"/>
</dbReference>
<dbReference type="Gene3D" id="1.10.10.10">
    <property type="entry name" value="Winged helix-like DNA-binding domain superfamily/Winged helix DNA-binding domain"/>
    <property type="match status" value="1"/>
</dbReference>
<gene>
    <name evidence="4" type="ORF">C4K88_03970</name>
</gene>
<dbReference type="InterPro" id="IPR005561">
    <property type="entry name" value="ANTAR"/>
</dbReference>
<feature type="domain" description="ANTAR" evidence="3">
    <location>
        <begin position="155"/>
        <end position="216"/>
    </location>
</feature>
<dbReference type="Proteomes" id="UP000239297">
    <property type="component" value="Unassembled WGS sequence"/>
</dbReference>
<comment type="caution">
    <text evidence="4">The sequence shown here is derived from an EMBL/GenBank/DDBJ whole genome shotgun (WGS) entry which is preliminary data.</text>
</comment>
<keyword evidence="1" id="KW-0805">Transcription regulation</keyword>
<keyword evidence="5" id="KW-1185">Reference proteome</keyword>
<dbReference type="EMBL" id="PRKW01000002">
    <property type="protein sequence ID" value="PPB49857.1"/>
    <property type="molecule type" value="Genomic_DNA"/>
</dbReference>
<dbReference type="PROSITE" id="PS50921">
    <property type="entry name" value="ANTAR"/>
    <property type="match status" value="1"/>
</dbReference>
<keyword evidence="2" id="KW-0804">Transcription</keyword>
<organism evidence="4 5">
    <name type="scientific">Arthrobacter pityocampae</name>
    <dbReference type="NCBI Taxonomy" id="547334"/>
    <lineage>
        <taxon>Bacteria</taxon>
        <taxon>Bacillati</taxon>
        <taxon>Actinomycetota</taxon>
        <taxon>Actinomycetes</taxon>
        <taxon>Micrococcales</taxon>
        <taxon>Micrococcaceae</taxon>
        <taxon>Arthrobacter</taxon>
    </lineage>
</organism>
<dbReference type="InterPro" id="IPR029016">
    <property type="entry name" value="GAF-like_dom_sf"/>
</dbReference>
<evidence type="ECO:0000256" key="1">
    <source>
        <dbReference type="ARBA" id="ARBA00023015"/>
    </source>
</evidence>
<dbReference type="RefSeq" id="WP_104120352.1">
    <property type="nucleotide sequence ID" value="NZ_PRKW01000002.1"/>
</dbReference>
<dbReference type="Pfam" id="PF13185">
    <property type="entry name" value="GAF_2"/>
    <property type="match status" value="1"/>
</dbReference>
<evidence type="ECO:0000313" key="5">
    <source>
        <dbReference type="Proteomes" id="UP000239297"/>
    </source>
</evidence>
<dbReference type="InterPro" id="IPR036388">
    <property type="entry name" value="WH-like_DNA-bd_sf"/>
</dbReference>
<dbReference type="OrthoDB" id="3820533at2"/>
<dbReference type="InterPro" id="IPR012074">
    <property type="entry name" value="GAF_ANTAR"/>
</dbReference>
<dbReference type="AlphaFoldDB" id="A0A2S5IZ91"/>
<accession>A0A2S5IZ91</accession>
<dbReference type="SMART" id="SM01012">
    <property type="entry name" value="ANTAR"/>
    <property type="match status" value="1"/>
</dbReference>
<dbReference type="InterPro" id="IPR003018">
    <property type="entry name" value="GAF"/>
</dbReference>
<dbReference type="PIRSF" id="PIRSF036625">
    <property type="entry name" value="GAF_ANTAR"/>
    <property type="match status" value="1"/>
</dbReference>